<dbReference type="InterPro" id="IPR041698">
    <property type="entry name" value="Methyltransf_25"/>
</dbReference>
<evidence type="ECO:0000256" key="6">
    <source>
        <dbReference type="ARBA" id="ARBA00022552"/>
    </source>
</evidence>
<sequence length="753" mass="84988">MPQNEYMERWRKLHGRRLDHEERVRKRTAREGHKASQDAQNLRGLRAKLYQKKRHNEKIQMKKAIKAHEERNVKTADEKEPSTPMPSYLLDRTNPTTAKALSSAIKNKRAEKAAKFSVPLPKVRGISEEEMFKVVKTGKKVQKKAWKRMVTKPTFVGQDFTRRNPKYERFIRPMGLRYKKANVTHPELGVTVQLPIISVKKNPQNPLYTQLGVLTKGTVIEVNVSELGLVTAGGKVVWGRYAQVTNNPENEGCINSVLLVLRAYTVTRRQCQSLPDADLSKPSAASSRWSGPWLAGVDLMNPMAGRSKRQSGAASPAHLARRSPAQRQPLTTQAAHPTAQGGDDPELFSARQNLQPAAVPSEFSLIPVPVPLSQPSLSAFVAASPVPGSIKGSLGNGDKMEVEMAEQKMNELAHSEQHYFKSESKFWLTAGLKYYSYDHHGIHEEMLKDEVRTRSYMNAILQNKHLFKDKVVLDVGCGTAILSMFAVKAGAKHVIGVDMSSIIFKAREIVKANGLSDKITLIQGKMEEVKLPFPKVDIIISEWMGYFLLYESMLDTVLYARDTYLEKDGLIFPDKATIFFAGIEDGDYKEEKIGFWDNVYGFDYTPLKETALSEPLVDTVDLKTVVTDPTSVLTLDLYTCTTADLAFTTPFKLSVKRDDFIHALVSWFDIDFTACHKPIRFSTGPHTKYTHWKQTVFYFKDVLTVQEGEEITCKLLVKPNDKNRRDLDIEVDYELETDDATRTSAGKCTYRMC</sequence>
<feature type="domain" description="Protein arginine N-methyltransferase" evidence="16">
    <location>
        <begin position="574"/>
        <end position="736"/>
    </location>
</feature>
<dbReference type="PANTHER" id="PTHR11006">
    <property type="entry name" value="PROTEIN ARGININE N-METHYLTRANSFERASE"/>
    <property type="match status" value="1"/>
</dbReference>
<dbReference type="Gene3D" id="2.40.10.310">
    <property type="match status" value="1"/>
</dbReference>
<evidence type="ECO:0000256" key="1">
    <source>
        <dbReference type="ARBA" id="ARBA00004604"/>
    </source>
</evidence>
<comment type="function">
    <text evidence="12">Involved in the biogenesis of the 60S ribosomal subunit. May play a part in the quality control of pre-60S particles.</text>
</comment>
<dbReference type="PANTHER" id="PTHR11006:SF53">
    <property type="entry name" value="PROTEIN ARGININE N-METHYLTRANSFERASE 3"/>
    <property type="match status" value="1"/>
</dbReference>
<dbReference type="FunFam" id="2.40.10.310:FF:000001">
    <property type="entry name" value="NSA2, ribosome biogenesis homolog"/>
    <property type="match status" value="1"/>
</dbReference>
<accession>A0A2U3DVM4</accession>
<feature type="region of interest" description="Disordered" evidence="14">
    <location>
        <begin position="20"/>
        <end position="45"/>
    </location>
</feature>
<dbReference type="CDD" id="cd02440">
    <property type="entry name" value="AdoMet_MTases"/>
    <property type="match status" value="1"/>
</dbReference>
<comment type="subcellular location">
    <subcellularLocation>
        <location evidence="1">Nucleus</location>
        <location evidence="1">Nucleolus</location>
    </subcellularLocation>
</comment>
<dbReference type="InterPro" id="IPR039411">
    <property type="entry name" value="NSA2_fam"/>
</dbReference>
<evidence type="ECO:0000256" key="2">
    <source>
        <dbReference type="ARBA" id="ARBA00005424"/>
    </source>
</evidence>
<evidence type="ECO:0000313" key="18">
    <source>
        <dbReference type="Proteomes" id="UP000245956"/>
    </source>
</evidence>
<evidence type="ECO:0000256" key="7">
    <source>
        <dbReference type="ARBA" id="ARBA00022603"/>
    </source>
</evidence>
<dbReference type="Pfam" id="PF01201">
    <property type="entry name" value="Ribosomal_S8e"/>
    <property type="match status" value="1"/>
</dbReference>
<feature type="compositionally biased region" description="Polar residues" evidence="14">
    <location>
        <begin position="325"/>
        <end position="335"/>
    </location>
</feature>
<evidence type="ECO:0000256" key="4">
    <source>
        <dbReference type="ARBA" id="ARBA00015437"/>
    </source>
</evidence>
<feature type="region of interest" description="Disordered" evidence="14">
    <location>
        <begin position="71"/>
        <end position="92"/>
    </location>
</feature>
<dbReference type="GO" id="GO:0030684">
    <property type="term" value="C:preribosome"/>
    <property type="evidence" value="ECO:0007669"/>
    <property type="project" value="UniProtKB-ARBA"/>
</dbReference>
<feature type="compositionally biased region" description="Basic and acidic residues" evidence="14">
    <location>
        <begin position="71"/>
        <end position="81"/>
    </location>
</feature>
<protein>
    <recommendedName>
        <fullName evidence="3">Ribosome biogenesis protein NSA2</fullName>
    </recommendedName>
    <alternativeName>
        <fullName evidence="4">Ribosome biogenesis protein nsa2</fullName>
    </alternativeName>
</protein>
<dbReference type="Pfam" id="PF22528">
    <property type="entry name" value="PRMT_C"/>
    <property type="match status" value="1"/>
</dbReference>
<name>A0A2U3DVM4_PURLI</name>
<evidence type="ECO:0000256" key="13">
    <source>
        <dbReference type="PROSITE-ProRule" id="PRU01015"/>
    </source>
</evidence>
<evidence type="ECO:0000256" key="12">
    <source>
        <dbReference type="ARBA" id="ARBA00025655"/>
    </source>
</evidence>
<dbReference type="EMBL" id="LCWV01000026">
    <property type="protein sequence ID" value="PWI66317.1"/>
    <property type="molecule type" value="Genomic_DNA"/>
</dbReference>
<dbReference type="PROSITE" id="PS51678">
    <property type="entry name" value="SAM_MT_PRMT"/>
    <property type="match status" value="1"/>
</dbReference>
<dbReference type="GO" id="GO:0005730">
    <property type="term" value="C:nucleolus"/>
    <property type="evidence" value="ECO:0007669"/>
    <property type="project" value="UniProtKB-SubCell"/>
</dbReference>
<dbReference type="Gene3D" id="2.70.160.11">
    <property type="entry name" value="Hnrnp arginine n-methyltransferase1"/>
    <property type="match status" value="1"/>
</dbReference>
<feature type="region of interest" description="Disordered" evidence="14">
    <location>
        <begin position="304"/>
        <end position="347"/>
    </location>
</feature>
<dbReference type="Pfam" id="PF13649">
    <property type="entry name" value="Methyltransf_25"/>
    <property type="match status" value="1"/>
</dbReference>
<dbReference type="InterPro" id="IPR055135">
    <property type="entry name" value="PRMT_dom"/>
</dbReference>
<dbReference type="Gene3D" id="3.40.50.150">
    <property type="entry name" value="Vaccinia Virus protein VP39"/>
    <property type="match status" value="1"/>
</dbReference>
<dbReference type="CDD" id="cd11381">
    <property type="entry name" value="NSA2"/>
    <property type="match status" value="1"/>
</dbReference>
<dbReference type="Proteomes" id="UP000245956">
    <property type="component" value="Unassembled WGS sequence"/>
</dbReference>
<comment type="similarity">
    <text evidence="2">Belongs to the eukaryotic ribosomal protein eS8 family. Ribosome biogenesis protein NSA2 subfamily.</text>
</comment>
<organism evidence="17 18">
    <name type="scientific">Purpureocillium lilacinum</name>
    <name type="common">Paecilomyces lilacinus</name>
    <dbReference type="NCBI Taxonomy" id="33203"/>
    <lineage>
        <taxon>Eukaryota</taxon>
        <taxon>Fungi</taxon>
        <taxon>Dikarya</taxon>
        <taxon>Ascomycota</taxon>
        <taxon>Pezizomycotina</taxon>
        <taxon>Sordariomycetes</taxon>
        <taxon>Hypocreomycetidae</taxon>
        <taxon>Hypocreales</taxon>
        <taxon>Ophiocordycipitaceae</taxon>
        <taxon>Purpureocillium</taxon>
    </lineage>
</organism>
<evidence type="ECO:0000256" key="9">
    <source>
        <dbReference type="ARBA" id="ARBA00022691"/>
    </source>
</evidence>
<evidence type="ECO:0000256" key="14">
    <source>
        <dbReference type="SAM" id="MobiDB-lite"/>
    </source>
</evidence>
<evidence type="ECO:0000259" key="15">
    <source>
        <dbReference type="Pfam" id="PF13649"/>
    </source>
</evidence>
<feature type="compositionally biased region" description="Basic and acidic residues" evidence="14">
    <location>
        <begin position="20"/>
        <end position="36"/>
    </location>
</feature>
<dbReference type="FunFam" id="3.40.50.150:FF:000050">
    <property type="entry name" value="Hnrnp arginine n-methyltransferase"/>
    <property type="match status" value="1"/>
</dbReference>
<evidence type="ECO:0000256" key="11">
    <source>
        <dbReference type="ARBA" id="ARBA00023274"/>
    </source>
</evidence>
<comment type="caution">
    <text evidence="17">The sequence shown here is derived from an EMBL/GenBank/DDBJ whole genome shotgun (WGS) entry which is preliminary data.</text>
</comment>
<evidence type="ECO:0000256" key="5">
    <source>
        <dbReference type="ARBA" id="ARBA00022517"/>
    </source>
</evidence>
<proteinExistence type="inferred from homology"/>
<dbReference type="SUPFAM" id="SSF53335">
    <property type="entry name" value="S-adenosyl-L-methionine-dependent methyltransferases"/>
    <property type="match status" value="1"/>
</dbReference>
<keyword evidence="10" id="KW-0539">Nucleus</keyword>
<evidence type="ECO:0000256" key="10">
    <source>
        <dbReference type="ARBA" id="ARBA00023242"/>
    </source>
</evidence>
<dbReference type="FunFam" id="2.70.160.11:FF:000001">
    <property type="entry name" value="Blast:Protein arginine N-methyltransferase 1"/>
    <property type="match status" value="1"/>
</dbReference>
<dbReference type="InterPro" id="IPR022309">
    <property type="entry name" value="Ribosomal_Se8/biogenesis_NSA2"/>
</dbReference>
<dbReference type="GO" id="GO:0016274">
    <property type="term" value="F:protein-arginine N-methyltransferase activity"/>
    <property type="evidence" value="ECO:0007669"/>
    <property type="project" value="InterPro"/>
</dbReference>
<dbReference type="GO" id="GO:0006364">
    <property type="term" value="P:rRNA processing"/>
    <property type="evidence" value="ECO:0007669"/>
    <property type="project" value="UniProtKB-KW"/>
</dbReference>
<dbReference type="GO" id="GO:0042273">
    <property type="term" value="P:ribosomal large subunit biogenesis"/>
    <property type="evidence" value="ECO:0007669"/>
    <property type="project" value="UniProtKB-ARBA"/>
</dbReference>
<dbReference type="AlphaFoldDB" id="A0A2U3DVM4"/>
<evidence type="ECO:0000259" key="16">
    <source>
        <dbReference type="Pfam" id="PF22528"/>
    </source>
</evidence>
<evidence type="ECO:0000313" key="17">
    <source>
        <dbReference type="EMBL" id="PWI66317.1"/>
    </source>
</evidence>
<gene>
    <name evidence="17" type="ORF">PCL_05282</name>
</gene>
<keyword evidence="8 13" id="KW-0808">Transferase</keyword>
<dbReference type="GO" id="GO:0032259">
    <property type="term" value="P:methylation"/>
    <property type="evidence" value="ECO:0007669"/>
    <property type="project" value="UniProtKB-KW"/>
</dbReference>
<keyword evidence="11" id="KW-0687">Ribonucleoprotein</keyword>
<keyword evidence="6" id="KW-0698">rRNA processing</keyword>
<keyword evidence="7 13" id="KW-0489">Methyltransferase</keyword>
<feature type="domain" description="Methyltransferase" evidence="15">
    <location>
        <begin position="472"/>
        <end position="546"/>
    </location>
</feature>
<evidence type="ECO:0000256" key="8">
    <source>
        <dbReference type="ARBA" id="ARBA00022679"/>
    </source>
</evidence>
<keyword evidence="5" id="KW-0690">Ribosome biogenesis</keyword>
<evidence type="ECO:0000256" key="3">
    <source>
        <dbReference type="ARBA" id="ARBA00014235"/>
    </source>
</evidence>
<keyword evidence="9 13" id="KW-0949">S-adenosyl-L-methionine</keyword>
<reference evidence="17 18" key="1">
    <citation type="journal article" date="2016" name="Front. Microbiol.">
        <title>Genome and transcriptome sequences reveal the specific parasitism of the nematophagous Purpureocillium lilacinum 36-1.</title>
        <authorList>
            <person name="Xie J."/>
            <person name="Li S."/>
            <person name="Mo C."/>
            <person name="Xiao X."/>
            <person name="Peng D."/>
            <person name="Wang G."/>
            <person name="Xiao Y."/>
        </authorList>
    </citation>
    <scope>NUCLEOTIDE SEQUENCE [LARGE SCALE GENOMIC DNA]</scope>
    <source>
        <strain evidence="17 18">36-1</strain>
    </source>
</reference>
<dbReference type="GO" id="GO:0042054">
    <property type="term" value="F:histone methyltransferase activity"/>
    <property type="evidence" value="ECO:0007669"/>
    <property type="project" value="TreeGrafter"/>
</dbReference>
<dbReference type="InterPro" id="IPR029063">
    <property type="entry name" value="SAM-dependent_MTases_sf"/>
</dbReference>
<dbReference type="InterPro" id="IPR025799">
    <property type="entry name" value="Arg_MeTrfase"/>
</dbReference>